<dbReference type="SUPFAM" id="SSF81631">
    <property type="entry name" value="PAP/OAS1 substrate-binding domain"/>
    <property type="match status" value="1"/>
</dbReference>
<dbReference type="InterPro" id="IPR043519">
    <property type="entry name" value="NT_sf"/>
</dbReference>
<dbReference type="PATRIC" id="fig|1705565.3.peg.971"/>
<dbReference type="AlphaFoldDB" id="A0A0M1N499"/>
<dbReference type="Gene3D" id="3.30.460.10">
    <property type="entry name" value="Beta Polymerase, domain 2"/>
    <property type="match status" value="1"/>
</dbReference>
<dbReference type="GO" id="GO:0016779">
    <property type="term" value="F:nucleotidyltransferase activity"/>
    <property type="evidence" value="ECO:0007669"/>
    <property type="project" value="UniProtKB-KW"/>
</dbReference>
<dbReference type="Pfam" id="PF04439">
    <property type="entry name" value="Adenyl_transf"/>
    <property type="match status" value="1"/>
</dbReference>
<dbReference type="InterPro" id="IPR007530">
    <property type="entry name" value="Aminoglycoside_adenylylTfrase"/>
</dbReference>
<reference evidence="2" key="1">
    <citation type="submission" date="2015-08" db="EMBL/GenBank/DDBJ databases">
        <title>Genome sequencing project for genomic taxonomy and phylogenomics of Bacillus-like bacteria.</title>
        <authorList>
            <person name="Liu B."/>
            <person name="Wang J."/>
            <person name="Zhu Y."/>
            <person name="Liu G."/>
            <person name="Chen Q."/>
            <person name="Chen Z."/>
            <person name="Lan J."/>
            <person name="Che J."/>
            <person name="Ge C."/>
            <person name="Shi H."/>
            <person name="Pan Z."/>
            <person name="Liu X."/>
        </authorList>
    </citation>
    <scope>NUCLEOTIDE SEQUENCE [LARGE SCALE GENOMIC DNA]</scope>
    <source>
        <strain evidence="2">FJAT-22460</strain>
    </source>
</reference>
<dbReference type="EMBL" id="LIUT01000006">
    <property type="protein sequence ID" value="KOR76992.1"/>
    <property type="molecule type" value="Genomic_DNA"/>
</dbReference>
<protein>
    <submittedName>
        <fullName evidence="1">Aminoglycoside adenylyltransferase</fullName>
    </submittedName>
</protein>
<dbReference type="Proteomes" id="UP000036932">
    <property type="component" value="Unassembled WGS sequence"/>
</dbReference>
<proteinExistence type="predicted"/>
<gene>
    <name evidence="1" type="ORF">AM231_24040</name>
</gene>
<dbReference type="Gene3D" id="1.20.120.330">
    <property type="entry name" value="Nucleotidyltransferases domain 2"/>
    <property type="match status" value="1"/>
</dbReference>
<evidence type="ECO:0000313" key="2">
    <source>
        <dbReference type="Proteomes" id="UP000036932"/>
    </source>
</evidence>
<sequence length="290" mass="33724">MRSEQEMIDLVLGYAARDERVRAVTLEGSRTNPNVPKDIFQDYDISFHVTDMESFIQDPSWIDVFGERLILQTPEDMALFPPDLGAWFSYLMLFTDGNRIDMTLIPIEDKEKYCKEDKLIQILLDKDQSFPKVAPPSDEDFWVQRPSAAFFADCCNEFWWVSTYVAKGLWRKEILYAQDHLHNIMRPMLMKMLEWQVGIQTDFSLSVGKNGKYLKNYLSPGSWNELMSTYPRGTYEEVWDALFAMARLFRGTALEVAEQLGFKYDNGQDQRVTGFLQHVGQLPADAQEIY</sequence>
<name>A0A0M1N499_9BACL</name>
<keyword evidence="1" id="KW-0808">Transferase</keyword>
<dbReference type="OrthoDB" id="9776406at2"/>
<comment type="caution">
    <text evidence="1">The sequence shown here is derived from an EMBL/GenBank/DDBJ whole genome shotgun (WGS) entry which is preliminary data.</text>
</comment>
<organism evidence="1 2">
    <name type="scientific">Paenibacillus solani</name>
    <dbReference type="NCBI Taxonomy" id="1705565"/>
    <lineage>
        <taxon>Bacteria</taxon>
        <taxon>Bacillati</taxon>
        <taxon>Bacillota</taxon>
        <taxon>Bacilli</taxon>
        <taxon>Bacillales</taxon>
        <taxon>Paenibacillaceae</taxon>
        <taxon>Paenibacillus</taxon>
    </lineage>
</organism>
<keyword evidence="1" id="KW-0548">Nucleotidyltransferase</keyword>
<dbReference type="RefSeq" id="WP_054404857.1">
    <property type="nucleotide sequence ID" value="NZ_LIUT01000006.1"/>
</dbReference>
<dbReference type="PIRSF" id="PIRSF000812">
    <property type="entry name" value="AAD"/>
    <property type="match status" value="1"/>
</dbReference>
<dbReference type="SUPFAM" id="SSF81301">
    <property type="entry name" value="Nucleotidyltransferase"/>
    <property type="match status" value="1"/>
</dbReference>
<evidence type="ECO:0000313" key="1">
    <source>
        <dbReference type="EMBL" id="KOR76992.1"/>
    </source>
</evidence>
<accession>A0A0M1N499</accession>
<keyword evidence="2" id="KW-1185">Reference proteome</keyword>